<accession>A0ABQ2KFJ9</accession>
<reference evidence="3" key="1">
    <citation type="journal article" date="2019" name="Int. J. Syst. Evol. Microbiol.">
        <title>The Global Catalogue of Microorganisms (GCM) 10K type strain sequencing project: providing services to taxonomists for standard genome sequencing and annotation.</title>
        <authorList>
            <consortium name="The Broad Institute Genomics Platform"/>
            <consortium name="The Broad Institute Genome Sequencing Center for Infectious Disease"/>
            <person name="Wu L."/>
            <person name="Ma J."/>
        </authorList>
    </citation>
    <scope>NUCLEOTIDE SEQUENCE [LARGE SCALE GENOMIC DNA]</scope>
    <source>
        <strain evidence="3">CGMCC 1.6960</strain>
    </source>
</reference>
<organism evidence="2 3">
    <name type="scientific">Agrococcus terreus</name>
    <dbReference type="NCBI Taxonomy" id="574649"/>
    <lineage>
        <taxon>Bacteria</taxon>
        <taxon>Bacillati</taxon>
        <taxon>Actinomycetota</taxon>
        <taxon>Actinomycetes</taxon>
        <taxon>Micrococcales</taxon>
        <taxon>Microbacteriaceae</taxon>
        <taxon>Agrococcus</taxon>
    </lineage>
</organism>
<dbReference type="EMBL" id="BMLM01000001">
    <property type="protein sequence ID" value="GGN82020.1"/>
    <property type="molecule type" value="Genomic_DNA"/>
</dbReference>
<sequence>MTSELVAVGGTSATAPMAVKVQAALSRVTCEGLRPSAAAIAASGRPSGRFTKREYAGAPLDDFCAVRRRAMLSEMPVIVTLPRSVGAMVITLLRNLHPAQSTGFAQGSLSAGARDGAPPAVGGGRRGDGV</sequence>
<feature type="compositionally biased region" description="Low complexity" evidence="1">
    <location>
        <begin position="111"/>
        <end position="120"/>
    </location>
</feature>
<protein>
    <submittedName>
        <fullName evidence="2">Uncharacterized protein</fullName>
    </submittedName>
</protein>
<evidence type="ECO:0000256" key="1">
    <source>
        <dbReference type="SAM" id="MobiDB-lite"/>
    </source>
</evidence>
<comment type="caution">
    <text evidence="2">The sequence shown here is derived from an EMBL/GenBank/DDBJ whole genome shotgun (WGS) entry which is preliminary data.</text>
</comment>
<name>A0ABQ2KFJ9_9MICO</name>
<dbReference type="Proteomes" id="UP000626982">
    <property type="component" value="Unassembled WGS sequence"/>
</dbReference>
<evidence type="ECO:0000313" key="3">
    <source>
        <dbReference type="Proteomes" id="UP000626982"/>
    </source>
</evidence>
<feature type="region of interest" description="Disordered" evidence="1">
    <location>
        <begin position="104"/>
        <end position="130"/>
    </location>
</feature>
<gene>
    <name evidence="2" type="ORF">GCM10010968_11370</name>
</gene>
<evidence type="ECO:0000313" key="2">
    <source>
        <dbReference type="EMBL" id="GGN82020.1"/>
    </source>
</evidence>
<keyword evidence="3" id="KW-1185">Reference proteome</keyword>
<proteinExistence type="predicted"/>